<evidence type="ECO:0000313" key="4">
    <source>
        <dbReference type="Proteomes" id="UP000217289"/>
    </source>
</evidence>
<comment type="similarity">
    <text evidence="2">Belongs to the 2H phosphoesterase superfamily. ThpR family.</text>
</comment>
<organism evidence="3 4">
    <name type="scientific">Melittangium boletus DSM 14713</name>
    <dbReference type="NCBI Taxonomy" id="1294270"/>
    <lineage>
        <taxon>Bacteria</taxon>
        <taxon>Pseudomonadati</taxon>
        <taxon>Myxococcota</taxon>
        <taxon>Myxococcia</taxon>
        <taxon>Myxococcales</taxon>
        <taxon>Cystobacterineae</taxon>
        <taxon>Archangiaceae</taxon>
        <taxon>Melittangium</taxon>
    </lineage>
</organism>
<feature type="short sequence motif" description="HXTX 1" evidence="2">
    <location>
        <begin position="40"/>
        <end position="43"/>
    </location>
</feature>
<reference evidence="3 4" key="1">
    <citation type="submission" date="2017-06" db="EMBL/GenBank/DDBJ databases">
        <authorList>
            <person name="Kim H.J."/>
            <person name="Triplett B.A."/>
        </authorList>
    </citation>
    <scope>NUCLEOTIDE SEQUENCE [LARGE SCALE GENOMIC DNA]</scope>
    <source>
        <strain evidence="3 4">DSM 14713</strain>
    </source>
</reference>
<dbReference type="GO" id="GO:0016874">
    <property type="term" value="F:ligase activity"/>
    <property type="evidence" value="ECO:0007669"/>
    <property type="project" value="UniProtKB-KW"/>
</dbReference>
<dbReference type="NCBIfam" id="TIGR02258">
    <property type="entry name" value="2_5_ligase"/>
    <property type="match status" value="1"/>
</dbReference>
<protein>
    <recommendedName>
        <fullName evidence="2">RNA 2',3'-cyclic phosphodiesterase</fullName>
        <shortName evidence="2">RNA 2',3'-CPDase</shortName>
        <ecNumber evidence="2">3.1.4.58</ecNumber>
    </recommendedName>
</protein>
<dbReference type="EC" id="3.1.4.58" evidence="2"/>
<feature type="active site" description="Proton acceptor" evidence="2">
    <location>
        <position position="127"/>
    </location>
</feature>
<accession>A0A250IAQ7</accession>
<gene>
    <name evidence="3" type="ORF">MEBOL_002403</name>
</gene>
<evidence type="ECO:0000313" key="3">
    <source>
        <dbReference type="EMBL" id="ATB28954.1"/>
    </source>
</evidence>
<sequence length="183" mass="18999">MRLFVAVTLGDTIETAATRALHSLSALAPRARWVPPANLHLTLSFLGDVDAERAAAVTQALTPVGAAHAPLELAIAGGGGFGAPARPRVLWAGVGGDTAALGALQADVAAALKPLGFEPEHRDYVAHLTLARARNPGGDRELAKCVQALQAAHWGTARVDRLVLFESQGGRYHPHASFPLSAS</sequence>
<comment type="catalytic activity">
    <reaction evidence="2">
        <text>a 3'-end 2',3'-cyclophospho-ribonucleotide-RNA + H2O = a 3'-end 2'-phospho-ribonucleotide-RNA + H(+)</text>
        <dbReference type="Rhea" id="RHEA:11828"/>
        <dbReference type="Rhea" id="RHEA-COMP:10464"/>
        <dbReference type="Rhea" id="RHEA-COMP:17353"/>
        <dbReference type="ChEBI" id="CHEBI:15377"/>
        <dbReference type="ChEBI" id="CHEBI:15378"/>
        <dbReference type="ChEBI" id="CHEBI:83064"/>
        <dbReference type="ChEBI" id="CHEBI:173113"/>
        <dbReference type="EC" id="3.1.4.58"/>
    </reaction>
</comment>
<dbReference type="InterPro" id="IPR009097">
    <property type="entry name" value="Cyclic_Pdiesterase"/>
</dbReference>
<keyword evidence="3" id="KW-0436">Ligase</keyword>
<dbReference type="AlphaFoldDB" id="A0A250IAQ7"/>
<dbReference type="KEGG" id="mbd:MEBOL_002403"/>
<dbReference type="PANTHER" id="PTHR35561:SF1">
    <property type="entry name" value="RNA 2',3'-CYCLIC PHOSPHODIESTERASE"/>
    <property type="match status" value="1"/>
</dbReference>
<feature type="short sequence motif" description="HXTX 2" evidence="2">
    <location>
        <begin position="127"/>
        <end position="130"/>
    </location>
</feature>
<comment type="function">
    <text evidence="2">Hydrolyzes RNA 2',3'-cyclic phosphodiester to an RNA 2'-phosphomonoester.</text>
</comment>
<dbReference type="HAMAP" id="MF_01940">
    <property type="entry name" value="RNA_CPDase"/>
    <property type="match status" value="1"/>
</dbReference>
<keyword evidence="4" id="KW-1185">Reference proteome</keyword>
<dbReference type="Proteomes" id="UP000217289">
    <property type="component" value="Chromosome"/>
</dbReference>
<name>A0A250IAQ7_9BACT</name>
<dbReference type="SUPFAM" id="SSF55144">
    <property type="entry name" value="LigT-like"/>
    <property type="match status" value="1"/>
</dbReference>
<keyword evidence="1 2" id="KW-0378">Hydrolase</keyword>
<proteinExistence type="inferred from homology"/>
<dbReference type="GO" id="GO:0008664">
    <property type="term" value="F:RNA 2',3'-cyclic 3'-phosphodiesterase activity"/>
    <property type="evidence" value="ECO:0007669"/>
    <property type="project" value="UniProtKB-EC"/>
</dbReference>
<dbReference type="Pfam" id="PF13563">
    <property type="entry name" value="2_5_RNA_ligase2"/>
    <property type="match status" value="1"/>
</dbReference>
<dbReference type="InterPro" id="IPR004175">
    <property type="entry name" value="RNA_CPDase"/>
</dbReference>
<evidence type="ECO:0000256" key="1">
    <source>
        <dbReference type="ARBA" id="ARBA00022801"/>
    </source>
</evidence>
<feature type="active site" description="Proton donor" evidence="2">
    <location>
        <position position="40"/>
    </location>
</feature>
<dbReference type="EMBL" id="CP022163">
    <property type="protein sequence ID" value="ATB28954.1"/>
    <property type="molecule type" value="Genomic_DNA"/>
</dbReference>
<dbReference type="OrthoDB" id="9793819at2"/>
<dbReference type="PANTHER" id="PTHR35561">
    <property type="entry name" value="RNA 2',3'-CYCLIC PHOSPHODIESTERASE"/>
    <property type="match status" value="1"/>
</dbReference>
<dbReference type="RefSeq" id="WP_095977582.1">
    <property type="nucleotide sequence ID" value="NZ_CP022163.1"/>
</dbReference>
<dbReference type="GO" id="GO:0004113">
    <property type="term" value="F:2',3'-cyclic-nucleotide 3'-phosphodiesterase activity"/>
    <property type="evidence" value="ECO:0007669"/>
    <property type="project" value="InterPro"/>
</dbReference>
<evidence type="ECO:0000256" key="2">
    <source>
        <dbReference type="HAMAP-Rule" id="MF_01940"/>
    </source>
</evidence>
<dbReference type="Gene3D" id="3.90.1140.10">
    <property type="entry name" value="Cyclic phosphodiesterase"/>
    <property type="match status" value="1"/>
</dbReference>